<dbReference type="InterPro" id="IPR036457">
    <property type="entry name" value="PPM-type-like_dom_sf"/>
</dbReference>
<dbReference type="Gene3D" id="3.60.40.10">
    <property type="entry name" value="PPM-type phosphatase domain"/>
    <property type="match status" value="1"/>
</dbReference>
<feature type="region of interest" description="Disordered" evidence="1">
    <location>
        <begin position="314"/>
        <end position="381"/>
    </location>
</feature>
<evidence type="ECO:0000313" key="4">
    <source>
        <dbReference type="Proteomes" id="UP001298424"/>
    </source>
</evidence>
<name>A0ABS9NNQ1_9NEIS</name>
<feature type="region of interest" description="Disordered" evidence="1">
    <location>
        <begin position="252"/>
        <end position="281"/>
    </location>
</feature>
<feature type="compositionally biased region" description="Low complexity" evidence="1">
    <location>
        <begin position="314"/>
        <end position="360"/>
    </location>
</feature>
<gene>
    <name evidence="3" type="ORF">MB824_07915</name>
</gene>
<feature type="compositionally biased region" description="Low complexity" evidence="1">
    <location>
        <begin position="255"/>
        <end position="268"/>
    </location>
</feature>
<comment type="caution">
    <text evidence="3">The sequence shown here is derived from an EMBL/GenBank/DDBJ whole genome shotgun (WGS) entry which is preliminary data.</text>
</comment>
<protein>
    <submittedName>
        <fullName evidence="3">Protein phosphatase 2C domain-containing protein</fullName>
    </submittedName>
</protein>
<dbReference type="SUPFAM" id="SSF81606">
    <property type="entry name" value="PP2C-like"/>
    <property type="match status" value="1"/>
</dbReference>
<dbReference type="SMART" id="SM00332">
    <property type="entry name" value="PP2Cc"/>
    <property type="match status" value="1"/>
</dbReference>
<dbReference type="CDD" id="cd00143">
    <property type="entry name" value="PP2Cc"/>
    <property type="match status" value="1"/>
</dbReference>
<evidence type="ECO:0000259" key="2">
    <source>
        <dbReference type="PROSITE" id="PS51746"/>
    </source>
</evidence>
<dbReference type="RefSeq" id="WP_238747859.1">
    <property type="nucleotide sequence ID" value="NZ_JAKOOW010000026.1"/>
</dbReference>
<sequence>MQPDFHQAQHIGRREEQQDALGNLVLAPRHTLYVLADGMGGQQGGQTAARAVVAAILDHFHRQNPPADSRAAENQLHAALSAANQALARILQSHPELDGMGSTLIALIADENTGTYSYISVGDSPLYLLENGRLRRINANHAFAEDLKRMIAAGEITAEEAERHPARHAVTSAVTGKDIAHTDCRSGSLNPGDTLLLASDGVQTLSDREIEDTLNAAADPEAQVQALISVVLAKQNPHQDNTSLILVRHPADPSAPATQTLPTQAAPADRQPENEPRPSAKSSLKGVFVGFLLGALLIGGLVYHLTRPSAASEPAASEPAAQSASEAAASEPAVLPPAAASETPASEPAPQSASEPPAAAKQEKGGKSKTPPLPHISEPLR</sequence>
<dbReference type="PROSITE" id="PS51746">
    <property type="entry name" value="PPM_2"/>
    <property type="match status" value="1"/>
</dbReference>
<dbReference type="Pfam" id="PF13672">
    <property type="entry name" value="PP2C_2"/>
    <property type="match status" value="1"/>
</dbReference>
<feature type="domain" description="PPM-type phosphatase" evidence="2">
    <location>
        <begin position="2"/>
        <end position="249"/>
    </location>
</feature>
<evidence type="ECO:0000313" key="3">
    <source>
        <dbReference type="EMBL" id="MCG6504420.1"/>
    </source>
</evidence>
<reference evidence="3 4" key="1">
    <citation type="submission" date="2022-02" db="EMBL/GenBank/DDBJ databases">
        <title>Genome sequence data of Kingella unionensis sp. nov. strain CICC 24913 (CCUG 75125).</title>
        <authorList>
            <person name="Xiao M."/>
        </authorList>
    </citation>
    <scope>NUCLEOTIDE SEQUENCE [LARGE SCALE GENOMIC DNA]</scope>
    <source>
        <strain evidence="3 4">CICC 24913</strain>
    </source>
</reference>
<evidence type="ECO:0000256" key="1">
    <source>
        <dbReference type="SAM" id="MobiDB-lite"/>
    </source>
</evidence>
<dbReference type="InterPro" id="IPR001932">
    <property type="entry name" value="PPM-type_phosphatase-like_dom"/>
</dbReference>
<keyword evidence="4" id="KW-1185">Reference proteome</keyword>
<dbReference type="EMBL" id="JAKOOW010000026">
    <property type="protein sequence ID" value="MCG6504420.1"/>
    <property type="molecule type" value="Genomic_DNA"/>
</dbReference>
<dbReference type="Proteomes" id="UP001298424">
    <property type="component" value="Unassembled WGS sequence"/>
</dbReference>
<proteinExistence type="predicted"/>
<dbReference type="SMART" id="SM00331">
    <property type="entry name" value="PP2C_SIG"/>
    <property type="match status" value="1"/>
</dbReference>
<organism evidence="3 4">
    <name type="scientific">Kingella pumchi</name>
    <dbReference type="NCBI Taxonomy" id="2779506"/>
    <lineage>
        <taxon>Bacteria</taxon>
        <taxon>Pseudomonadati</taxon>
        <taxon>Pseudomonadota</taxon>
        <taxon>Betaproteobacteria</taxon>
        <taxon>Neisseriales</taxon>
        <taxon>Neisseriaceae</taxon>
        <taxon>Kingella</taxon>
    </lineage>
</organism>
<accession>A0ABS9NNQ1</accession>